<dbReference type="Proteomes" id="UP000713596">
    <property type="component" value="Unassembled WGS sequence"/>
</dbReference>
<gene>
    <name evidence="1" type="ORF">H9882_06065</name>
</gene>
<protein>
    <submittedName>
        <fullName evidence="1">Uncharacterized protein</fullName>
    </submittedName>
</protein>
<dbReference type="AlphaFoldDB" id="A0A948T2L8"/>
<proteinExistence type="predicted"/>
<evidence type="ECO:0000313" key="1">
    <source>
        <dbReference type="EMBL" id="MBU3806442.1"/>
    </source>
</evidence>
<evidence type="ECO:0000313" key="2">
    <source>
        <dbReference type="Proteomes" id="UP000713596"/>
    </source>
</evidence>
<sequence length="76" mass="8732">MIAQQIKKRIEECCTLFAFEYQGKKGHIDPYSSKSFLLWYEGAETTVTSIDAVMNTPFFGGHTLLEIANEIIIKEW</sequence>
<dbReference type="EMBL" id="JAHLFP010000050">
    <property type="protein sequence ID" value="MBU3806442.1"/>
    <property type="molecule type" value="Genomic_DNA"/>
</dbReference>
<comment type="caution">
    <text evidence="1">The sequence shown here is derived from an EMBL/GenBank/DDBJ whole genome shotgun (WGS) entry which is preliminary data.</text>
</comment>
<organism evidence="1 2">
    <name type="scientific">Candidatus Allofournierella pullistercoris</name>
    <dbReference type="NCBI Taxonomy" id="2838597"/>
    <lineage>
        <taxon>Bacteria</taxon>
        <taxon>Bacillati</taxon>
        <taxon>Bacillota</taxon>
        <taxon>Clostridia</taxon>
        <taxon>Eubacteriales</taxon>
        <taxon>Oscillospiraceae</taxon>
        <taxon>Allofournierella</taxon>
    </lineage>
</organism>
<accession>A0A948T2L8</accession>
<reference evidence="1" key="2">
    <citation type="submission" date="2021-04" db="EMBL/GenBank/DDBJ databases">
        <authorList>
            <person name="Gilroy R."/>
        </authorList>
    </citation>
    <scope>NUCLEOTIDE SEQUENCE</scope>
    <source>
        <strain evidence="1">B5_2728</strain>
    </source>
</reference>
<name>A0A948T2L8_9FIRM</name>
<reference evidence="1" key="1">
    <citation type="journal article" date="2021" name="PeerJ">
        <title>Extensive microbial diversity within the chicken gut microbiome revealed by metagenomics and culture.</title>
        <authorList>
            <person name="Gilroy R."/>
            <person name="Ravi A."/>
            <person name="Getino M."/>
            <person name="Pursley I."/>
            <person name="Horton D.L."/>
            <person name="Alikhan N.F."/>
            <person name="Baker D."/>
            <person name="Gharbi K."/>
            <person name="Hall N."/>
            <person name="Watson M."/>
            <person name="Adriaenssens E.M."/>
            <person name="Foster-Nyarko E."/>
            <person name="Jarju S."/>
            <person name="Secka A."/>
            <person name="Antonio M."/>
            <person name="Oren A."/>
            <person name="Chaudhuri R.R."/>
            <person name="La Ragione R."/>
            <person name="Hildebrand F."/>
            <person name="Pallen M.J."/>
        </authorList>
    </citation>
    <scope>NUCLEOTIDE SEQUENCE</scope>
    <source>
        <strain evidence="1">B5_2728</strain>
    </source>
</reference>